<comment type="caution">
    <text evidence="3">The sequence shown here is derived from an EMBL/GenBank/DDBJ whole genome shotgun (WGS) entry which is preliminary data.</text>
</comment>
<protein>
    <recommendedName>
        <fullName evidence="2">DUF7722 domain-containing protein</fullName>
    </recommendedName>
</protein>
<keyword evidence="4" id="KW-1185">Reference proteome</keyword>
<dbReference type="InterPro" id="IPR056139">
    <property type="entry name" value="DUF7722"/>
</dbReference>
<name>A0AAN7KAQ7_TRANT</name>
<feature type="domain" description="DUF7722" evidence="2">
    <location>
        <begin position="22"/>
        <end position="68"/>
    </location>
</feature>
<accession>A0AAN7KAQ7</accession>
<dbReference type="AlphaFoldDB" id="A0AAN7KAQ7"/>
<proteinExistence type="predicted"/>
<dbReference type="Proteomes" id="UP001346149">
    <property type="component" value="Unassembled WGS sequence"/>
</dbReference>
<evidence type="ECO:0000313" key="4">
    <source>
        <dbReference type="Proteomes" id="UP001346149"/>
    </source>
</evidence>
<organism evidence="3 4">
    <name type="scientific">Trapa natans</name>
    <name type="common">Water chestnut</name>
    <dbReference type="NCBI Taxonomy" id="22666"/>
    <lineage>
        <taxon>Eukaryota</taxon>
        <taxon>Viridiplantae</taxon>
        <taxon>Streptophyta</taxon>
        <taxon>Embryophyta</taxon>
        <taxon>Tracheophyta</taxon>
        <taxon>Spermatophyta</taxon>
        <taxon>Magnoliopsida</taxon>
        <taxon>eudicotyledons</taxon>
        <taxon>Gunneridae</taxon>
        <taxon>Pentapetalae</taxon>
        <taxon>rosids</taxon>
        <taxon>malvids</taxon>
        <taxon>Myrtales</taxon>
        <taxon>Lythraceae</taxon>
        <taxon>Trapa</taxon>
    </lineage>
</organism>
<evidence type="ECO:0000259" key="2">
    <source>
        <dbReference type="Pfam" id="PF24847"/>
    </source>
</evidence>
<sequence>MEVGPKKDTVGHSGLFQMPLHYPRYTRQDYHAIPEWKLDGLLEQYGLPTDIGDLDYKREFAIGAFLWPDMADQHLLRRPPLPPPVMASSPLCSSSRIKDSSILQKKIK</sequence>
<reference evidence="3 4" key="1">
    <citation type="journal article" date="2023" name="Hortic Res">
        <title>Pangenome of water caltrop reveals structural variations and asymmetric subgenome divergence after allopolyploidization.</title>
        <authorList>
            <person name="Zhang X."/>
            <person name="Chen Y."/>
            <person name="Wang L."/>
            <person name="Yuan Y."/>
            <person name="Fang M."/>
            <person name="Shi L."/>
            <person name="Lu R."/>
            <person name="Comes H.P."/>
            <person name="Ma Y."/>
            <person name="Chen Y."/>
            <person name="Huang G."/>
            <person name="Zhou Y."/>
            <person name="Zheng Z."/>
            <person name="Qiu Y."/>
        </authorList>
    </citation>
    <scope>NUCLEOTIDE SEQUENCE [LARGE SCALE GENOMIC DNA]</scope>
    <source>
        <strain evidence="3">F231</strain>
    </source>
</reference>
<evidence type="ECO:0000256" key="1">
    <source>
        <dbReference type="SAM" id="MobiDB-lite"/>
    </source>
</evidence>
<dbReference type="PANTHER" id="PTHR33513:SF45">
    <property type="entry name" value="CYTOPLASMIC TRNA 2-THIOLATION PROTEIN"/>
    <property type="match status" value="1"/>
</dbReference>
<feature type="region of interest" description="Disordered" evidence="1">
    <location>
        <begin position="86"/>
        <end position="108"/>
    </location>
</feature>
<dbReference type="Pfam" id="PF24847">
    <property type="entry name" value="DUF7722"/>
    <property type="match status" value="1"/>
</dbReference>
<dbReference type="PANTHER" id="PTHR33513">
    <property type="entry name" value="OS06G0523300 PROTEIN"/>
    <property type="match status" value="1"/>
</dbReference>
<gene>
    <name evidence="3" type="ORF">SAY86_026358</name>
</gene>
<evidence type="ECO:0000313" key="3">
    <source>
        <dbReference type="EMBL" id="KAK4765268.1"/>
    </source>
</evidence>
<dbReference type="EMBL" id="JAXQNO010000023">
    <property type="protein sequence ID" value="KAK4765268.1"/>
    <property type="molecule type" value="Genomic_DNA"/>
</dbReference>